<feature type="transmembrane region" description="Helical" evidence="17">
    <location>
        <begin position="256"/>
        <end position="275"/>
    </location>
</feature>
<dbReference type="PROSITE" id="PS01315">
    <property type="entry name" value="CDS"/>
    <property type="match status" value="1"/>
</dbReference>
<gene>
    <name evidence="18" type="ORF">CTAYLR_002802</name>
</gene>
<comment type="pathway">
    <text evidence="4">Lipid metabolism.</text>
</comment>
<keyword evidence="11 17" id="KW-1133">Transmembrane helix</keyword>
<evidence type="ECO:0000256" key="14">
    <source>
        <dbReference type="ARBA" id="ARBA00023209"/>
    </source>
</evidence>
<evidence type="ECO:0000256" key="16">
    <source>
        <dbReference type="RuleBase" id="RU003938"/>
    </source>
</evidence>
<proteinExistence type="inferred from homology"/>
<evidence type="ECO:0000256" key="3">
    <source>
        <dbReference type="ARBA" id="ARBA00005119"/>
    </source>
</evidence>
<protein>
    <recommendedName>
        <fullName evidence="6 16">Phosphatidate cytidylyltransferase</fullName>
        <ecNumber evidence="6 16">2.7.7.41</ecNumber>
    </recommendedName>
</protein>
<comment type="subcellular location">
    <subcellularLocation>
        <location evidence="2">Membrane</location>
        <topology evidence="2">Multi-pass membrane protein</topology>
    </subcellularLocation>
</comment>
<feature type="transmembrane region" description="Helical" evidence="17">
    <location>
        <begin position="332"/>
        <end position="351"/>
    </location>
</feature>
<dbReference type="Pfam" id="PF01148">
    <property type="entry name" value="CTP_transf_1"/>
    <property type="match status" value="1"/>
</dbReference>
<evidence type="ECO:0000256" key="2">
    <source>
        <dbReference type="ARBA" id="ARBA00004141"/>
    </source>
</evidence>
<sequence length="394" mass="42453">MILVSLAWCAHGLVGPTVWHHHRINLRQSATIESSSSDGSSSRLSRGEVASKLNRALEEQSPHKPLEPISRYAVYIRELWRANETRSAHDCCAPPRSTSLRSRATTGVGLGIVFTAWIFSSDAAFALGMAAQAIVAQLEYFRMAIASGAAPARRIVVCSSLAMLYAACYAPSLHELVFPLAGTWIMLWFLLMRPNCSSINDISTTLMGLFYTAYLPSWWVRLRCAPAWETAVPPFHVHPFLSYLVVDPAKLSTAVAVWWTCLGVAVSDIGAYFGGKRFGTRSLKSIGLGAAAKASPNKTLEGALSGFAASAAVATLGAAAMRWPYWPLAGPLYGLLVSMVALVGDLTASMLKRDGDVKDFGDLLPGHGGLLDRLDGFIFVPPLAYCLLPKLLPA</sequence>
<reference evidence="18" key="1">
    <citation type="submission" date="2023-01" db="EMBL/GenBank/DDBJ databases">
        <title>Metagenome sequencing of chrysophaentin producing Chrysophaeum taylorii.</title>
        <authorList>
            <person name="Davison J."/>
            <person name="Bewley C."/>
        </authorList>
    </citation>
    <scope>NUCLEOTIDE SEQUENCE</scope>
    <source>
        <strain evidence="18">NIES-1699</strain>
    </source>
</reference>
<evidence type="ECO:0000256" key="1">
    <source>
        <dbReference type="ARBA" id="ARBA00001698"/>
    </source>
</evidence>
<evidence type="ECO:0000256" key="15">
    <source>
        <dbReference type="ARBA" id="ARBA00023264"/>
    </source>
</evidence>
<evidence type="ECO:0000256" key="5">
    <source>
        <dbReference type="ARBA" id="ARBA00010185"/>
    </source>
</evidence>
<keyword evidence="13 17" id="KW-0472">Membrane</keyword>
<dbReference type="PANTHER" id="PTHR47101:SF1">
    <property type="entry name" value="PHOSPHATIDATE CYTIDYLYLTRANSFERASE 4, CHLOROPLASTIC"/>
    <property type="match status" value="1"/>
</dbReference>
<evidence type="ECO:0000313" key="18">
    <source>
        <dbReference type="EMBL" id="KAJ8599891.1"/>
    </source>
</evidence>
<dbReference type="GO" id="GO:0016020">
    <property type="term" value="C:membrane"/>
    <property type="evidence" value="ECO:0007669"/>
    <property type="project" value="UniProtKB-SubCell"/>
</dbReference>
<keyword evidence="9 16" id="KW-0812">Transmembrane</keyword>
<feature type="transmembrane region" description="Helical" evidence="17">
    <location>
        <begin position="108"/>
        <end position="131"/>
    </location>
</feature>
<keyword evidence="14" id="KW-0594">Phospholipid biosynthesis</keyword>
<dbReference type="Proteomes" id="UP001230188">
    <property type="component" value="Unassembled WGS sequence"/>
</dbReference>
<evidence type="ECO:0000256" key="8">
    <source>
        <dbReference type="ARBA" id="ARBA00022679"/>
    </source>
</evidence>
<keyword evidence="19" id="KW-1185">Reference proteome</keyword>
<feature type="transmembrane region" description="Helical" evidence="17">
    <location>
        <begin position="303"/>
        <end position="326"/>
    </location>
</feature>
<accession>A0AAD7U7Z4</accession>
<keyword evidence="10 16" id="KW-0548">Nucleotidyltransferase</keyword>
<organism evidence="18 19">
    <name type="scientific">Chrysophaeum taylorii</name>
    <dbReference type="NCBI Taxonomy" id="2483200"/>
    <lineage>
        <taxon>Eukaryota</taxon>
        <taxon>Sar</taxon>
        <taxon>Stramenopiles</taxon>
        <taxon>Ochrophyta</taxon>
        <taxon>Pelagophyceae</taxon>
        <taxon>Pelagomonadales</taxon>
        <taxon>Pelagomonadaceae</taxon>
        <taxon>Chrysophaeum</taxon>
    </lineage>
</organism>
<dbReference type="GO" id="GO:0008654">
    <property type="term" value="P:phospholipid biosynthetic process"/>
    <property type="evidence" value="ECO:0007669"/>
    <property type="project" value="UniProtKB-KW"/>
</dbReference>
<evidence type="ECO:0000256" key="4">
    <source>
        <dbReference type="ARBA" id="ARBA00005189"/>
    </source>
</evidence>
<comment type="pathway">
    <text evidence="3 16">Phospholipid metabolism; CDP-diacylglycerol biosynthesis; CDP-diacylglycerol from sn-glycerol 3-phosphate: step 3/3.</text>
</comment>
<evidence type="ECO:0000256" key="13">
    <source>
        <dbReference type="ARBA" id="ARBA00023136"/>
    </source>
</evidence>
<comment type="caution">
    <text evidence="18">The sequence shown here is derived from an EMBL/GenBank/DDBJ whole genome shotgun (WGS) entry which is preliminary data.</text>
</comment>
<evidence type="ECO:0000256" key="6">
    <source>
        <dbReference type="ARBA" id="ARBA00012487"/>
    </source>
</evidence>
<keyword evidence="15" id="KW-1208">Phospholipid metabolism</keyword>
<feature type="transmembrane region" description="Helical" evidence="17">
    <location>
        <begin position="176"/>
        <end position="192"/>
    </location>
</feature>
<keyword evidence="8 16" id="KW-0808">Transferase</keyword>
<keyword evidence="7" id="KW-0444">Lipid biosynthesis</keyword>
<evidence type="ECO:0000256" key="7">
    <source>
        <dbReference type="ARBA" id="ARBA00022516"/>
    </source>
</evidence>
<dbReference type="EC" id="2.7.7.41" evidence="6 16"/>
<keyword evidence="12" id="KW-0443">Lipid metabolism</keyword>
<comment type="similarity">
    <text evidence="5 16">Belongs to the CDS family.</text>
</comment>
<dbReference type="InterPro" id="IPR000374">
    <property type="entry name" value="PC_trans"/>
</dbReference>
<dbReference type="PANTHER" id="PTHR47101">
    <property type="entry name" value="PHOSPHATIDATE CYTIDYLYLTRANSFERASE 5, CHLOROPLASTIC"/>
    <property type="match status" value="1"/>
</dbReference>
<dbReference type="AlphaFoldDB" id="A0AAD7U7Z4"/>
<evidence type="ECO:0000256" key="10">
    <source>
        <dbReference type="ARBA" id="ARBA00022695"/>
    </source>
</evidence>
<name>A0AAD7U7Z4_9STRA</name>
<evidence type="ECO:0000256" key="11">
    <source>
        <dbReference type="ARBA" id="ARBA00022989"/>
    </source>
</evidence>
<dbReference type="EMBL" id="JAQMWT010000533">
    <property type="protein sequence ID" value="KAJ8599891.1"/>
    <property type="molecule type" value="Genomic_DNA"/>
</dbReference>
<evidence type="ECO:0000313" key="19">
    <source>
        <dbReference type="Proteomes" id="UP001230188"/>
    </source>
</evidence>
<comment type="catalytic activity">
    <reaction evidence="1 16">
        <text>a 1,2-diacyl-sn-glycero-3-phosphate + CTP + H(+) = a CDP-1,2-diacyl-sn-glycerol + diphosphate</text>
        <dbReference type="Rhea" id="RHEA:16229"/>
        <dbReference type="ChEBI" id="CHEBI:15378"/>
        <dbReference type="ChEBI" id="CHEBI:33019"/>
        <dbReference type="ChEBI" id="CHEBI:37563"/>
        <dbReference type="ChEBI" id="CHEBI:58332"/>
        <dbReference type="ChEBI" id="CHEBI:58608"/>
        <dbReference type="EC" id="2.7.7.41"/>
    </reaction>
</comment>
<dbReference type="GO" id="GO:0004605">
    <property type="term" value="F:phosphatidate cytidylyltransferase activity"/>
    <property type="evidence" value="ECO:0007669"/>
    <property type="project" value="UniProtKB-EC"/>
</dbReference>
<evidence type="ECO:0000256" key="17">
    <source>
        <dbReference type="SAM" id="Phobius"/>
    </source>
</evidence>
<evidence type="ECO:0000256" key="9">
    <source>
        <dbReference type="ARBA" id="ARBA00022692"/>
    </source>
</evidence>
<feature type="transmembrane region" description="Helical" evidence="17">
    <location>
        <begin position="199"/>
        <end position="219"/>
    </location>
</feature>
<evidence type="ECO:0000256" key="12">
    <source>
        <dbReference type="ARBA" id="ARBA00023098"/>
    </source>
</evidence>